<name>X1PJI6_9ZZZZ</name>
<evidence type="ECO:0000256" key="1">
    <source>
        <dbReference type="SAM" id="Phobius"/>
    </source>
</evidence>
<dbReference type="EMBL" id="BARV01030251">
    <property type="protein sequence ID" value="GAI39215.1"/>
    <property type="molecule type" value="Genomic_DNA"/>
</dbReference>
<evidence type="ECO:0000313" key="2">
    <source>
        <dbReference type="EMBL" id="GAI39215.1"/>
    </source>
</evidence>
<gene>
    <name evidence="2" type="ORF">S06H3_48080</name>
</gene>
<proteinExistence type="predicted"/>
<sequence length="39" mass="4593">MDYLPIVAVFFSVISLILMLILWKRAREDTFGTLEQFKS</sequence>
<protein>
    <submittedName>
        <fullName evidence="2">Uncharacterized protein</fullName>
    </submittedName>
</protein>
<keyword evidence="1" id="KW-0812">Transmembrane</keyword>
<feature type="transmembrane region" description="Helical" evidence="1">
    <location>
        <begin position="6"/>
        <end position="23"/>
    </location>
</feature>
<accession>X1PJI6</accession>
<feature type="non-terminal residue" evidence="2">
    <location>
        <position position="39"/>
    </location>
</feature>
<keyword evidence="1" id="KW-1133">Transmembrane helix</keyword>
<dbReference type="AlphaFoldDB" id="X1PJI6"/>
<keyword evidence="1" id="KW-0472">Membrane</keyword>
<reference evidence="2" key="1">
    <citation type="journal article" date="2014" name="Front. Microbiol.">
        <title>High frequency of phylogenetically diverse reductive dehalogenase-homologous genes in deep subseafloor sedimentary metagenomes.</title>
        <authorList>
            <person name="Kawai M."/>
            <person name="Futagami T."/>
            <person name="Toyoda A."/>
            <person name="Takaki Y."/>
            <person name="Nishi S."/>
            <person name="Hori S."/>
            <person name="Arai W."/>
            <person name="Tsubouchi T."/>
            <person name="Morono Y."/>
            <person name="Uchiyama I."/>
            <person name="Ito T."/>
            <person name="Fujiyama A."/>
            <person name="Inagaki F."/>
            <person name="Takami H."/>
        </authorList>
    </citation>
    <scope>NUCLEOTIDE SEQUENCE</scope>
    <source>
        <strain evidence="2">Expedition CK06-06</strain>
    </source>
</reference>
<comment type="caution">
    <text evidence="2">The sequence shown here is derived from an EMBL/GenBank/DDBJ whole genome shotgun (WGS) entry which is preliminary data.</text>
</comment>
<organism evidence="2">
    <name type="scientific">marine sediment metagenome</name>
    <dbReference type="NCBI Taxonomy" id="412755"/>
    <lineage>
        <taxon>unclassified sequences</taxon>
        <taxon>metagenomes</taxon>
        <taxon>ecological metagenomes</taxon>
    </lineage>
</organism>